<dbReference type="Proteomes" id="UP001161325">
    <property type="component" value="Unassembled WGS sequence"/>
</dbReference>
<dbReference type="InterPro" id="IPR045057">
    <property type="entry name" value="Gcn5-rel_NAT"/>
</dbReference>
<feature type="region of interest" description="Disordered" evidence="1">
    <location>
        <begin position="1"/>
        <end position="23"/>
    </location>
</feature>
<comment type="caution">
    <text evidence="3">The sequence shown here is derived from an EMBL/GenBank/DDBJ whole genome shotgun (WGS) entry which is preliminary data.</text>
</comment>
<dbReference type="InterPro" id="IPR031165">
    <property type="entry name" value="GNAT_YJDJ"/>
</dbReference>
<dbReference type="CDD" id="cd04301">
    <property type="entry name" value="NAT_SF"/>
    <property type="match status" value="1"/>
</dbReference>
<reference evidence="3" key="1">
    <citation type="submission" date="2022-08" db="EMBL/GenBank/DDBJ databases">
        <title>Draft genome sequencing of Roseisolibacter agri AW1220.</title>
        <authorList>
            <person name="Tobiishi Y."/>
            <person name="Tonouchi A."/>
        </authorList>
    </citation>
    <scope>NUCLEOTIDE SEQUENCE</scope>
    <source>
        <strain evidence="3">AW1220</strain>
    </source>
</reference>
<dbReference type="Pfam" id="PF14542">
    <property type="entry name" value="Acetyltransf_CG"/>
    <property type="match status" value="1"/>
</dbReference>
<dbReference type="RefSeq" id="WP_284349868.1">
    <property type="nucleotide sequence ID" value="NZ_BRXS01000003.1"/>
</dbReference>
<sequence length="104" mass="11377">MTDATPADTPADTPAVRHEPQSHRFVADTPDGQAELAYVHAGPDVLDLQHTYVPEAARGDGVGEALVRAAFAHARREGQHVIPSCPFVHAWLEAHPEERDIRVR</sequence>
<gene>
    <name evidence="3" type="ORF">rosag_19260</name>
</gene>
<dbReference type="InterPro" id="IPR016181">
    <property type="entry name" value="Acyl_CoA_acyltransferase"/>
</dbReference>
<evidence type="ECO:0000313" key="4">
    <source>
        <dbReference type="Proteomes" id="UP001161325"/>
    </source>
</evidence>
<dbReference type="AlphaFoldDB" id="A0AA37QEQ9"/>
<evidence type="ECO:0000256" key="1">
    <source>
        <dbReference type="SAM" id="MobiDB-lite"/>
    </source>
</evidence>
<feature type="compositionally biased region" description="Low complexity" evidence="1">
    <location>
        <begin position="1"/>
        <end position="14"/>
    </location>
</feature>
<organism evidence="3 4">
    <name type="scientific">Roseisolibacter agri</name>
    <dbReference type="NCBI Taxonomy" id="2014610"/>
    <lineage>
        <taxon>Bacteria</taxon>
        <taxon>Pseudomonadati</taxon>
        <taxon>Gemmatimonadota</taxon>
        <taxon>Gemmatimonadia</taxon>
        <taxon>Gemmatimonadales</taxon>
        <taxon>Gemmatimonadaceae</taxon>
        <taxon>Roseisolibacter</taxon>
    </lineage>
</organism>
<accession>A0AA37QEQ9</accession>
<dbReference type="SUPFAM" id="SSF55729">
    <property type="entry name" value="Acyl-CoA N-acyltransferases (Nat)"/>
    <property type="match status" value="1"/>
</dbReference>
<protein>
    <recommendedName>
        <fullName evidence="2">N-acetyltransferase domain-containing protein</fullName>
    </recommendedName>
</protein>
<dbReference type="PANTHER" id="PTHR31435:SF9">
    <property type="entry name" value="PROTEIN NATD1"/>
    <property type="match status" value="1"/>
</dbReference>
<keyword evidence="4" id="KW-1185">Reference proteome</keyword>
<dbReference type="PROSITE" id="PS51729">
    <property type="entry name" value="GNAT_YJDJ"/>
    <property type="match status" value="1"/>
</dbReference>
<dbReference type="EMBL" id="BRXS01000003">
    <property type="protein sequence ID" value="GLC25413.1"/>
    <property type="molecule type" value="Genomic_DNA"/>
</dbReference>
<evidence type="ECO:0000313" key="3">
    <source>
        <dbReference type="EMBL" id="GLC25413.1"/>
    </source>
</evidence>
<feature type="domain" description="N-acetyltransferase" evidence="2">
    <location>
        <begin position="17"/>
        <end position="103"/>
    </location>
</feature>
<dbReference type="PANTHER" id="PTHR31435">
    <property type="entry name" value="PROTEIN NATD1"/>
    <property type="match status" value="1"/>
</dbReference>
<proteinExistence type="predicted"/>
<dbReference type="Gene3D" id="3.40.630.30">
    <property type="match status" value="1"/>
</dbReference>
<name>A0AA37QEQ9_9BACT</name>
<evidence type="ECO:0000259" key="2">
    <source>
        <dbReference type="PROSITE" id="PS51729"/>
    </source>
</evidence>